<dbReference type="RefSeq" id="WP_323579026.1">
    <property type="nucleotide sequence ID" value="NZ_JAYGJQ010000003.1"/>
</dbReference>
<evidence type="ECO:0000313" key="1">
    <source>
        <dbReference type="EMBL" id="MEA9358559.1"/>
    </source>
</evidence>
<sequence length="425" mass="43477">MKSFIFVLTILFLTISCKQESKNALPFTYNKPGNSPIVPTIATSMTLVSPASTPGFDATPVFSLSGVVSGETIKIFTNSACTNLAGSAVASASSVTITSQTLSVGTFNFYSNTTNAYTTSACSGLLTSYQYLGIAPTTATSMTLISPASSPGTVATPAVRLFGMVSGETGNLYVDSNCSQSYGSALVSGTTATIISSQLAPGVNQFYTNSTNTAGTGTCSAALLSYNYLGVLPTSATALTLSTPSTSPNYVSTPTFMASGVSNGDTVNLYTDASCLSLVGIATSTGGSVYVTSSALSVGTHSFYTNSSNLVGSSACSSALSAYNYLGPAPSVQISWNANREKAVNKTGGGYRIYYSRTSGIDPASASYYDVPYVAGPTAPVTKTLSNLLIGTTYFKVSAYSNLNAPGSTSGTMSDTSTEFSITLP</sequence>
<evidence type="ECO:0008006" key="3">
    <source>
        <dbReference type="Google" id="ProtNLM"/>
    </source>
</evidence>
<dbReference type="PROSITE" id="PS51257">
    <property type="entry name" value="PROKAR_LIPOPROTEIN"/>
    <property type="match status" value="1"/>
</dbReference>
<gene>
    <name evidence="1" type="ORF">SHI21_20145</name>
</gene>
<protein>
    <recommendedName>
        <fullName evidence="3">Fibronectin type-III domain-containing protein</fullName>
    </recommendedName>
</protein>
<dbReference type="EMBL" id="JAYGJQ010000003">
    <property type="protein sequence ID" value="MEA9358559.1"/>
    <property type="molecule type" value="Genomic_DNA"/>
</dbReference>
<keyword evidence="2" id="KW-1185">Reference proteome</keyword>
<comment type="caution">
    <text evidence="1">The sequence shown here is derived from an EMBL/GenBank/DDBJ whole genome shotgun (WGS) entry which is preliminary data.</text>
</comment>
<reference evidence="1 2" key="1">
    <citation type="submission" date="2023-11" db="EMBL/GenBank/DDBJ databases">
        <title>A Novel Polar Bacteriovorax (B. antarcticus) Isolated from the Biocrust in Antarctica.</title>
        <authorList>
            <person name="Mun W."/>
            <person name="Choi S.Y."/>
            <person name="Mitchell R.J."/>
        </authorList>
    </citation>
    <scope>NUCLEOTIDE SEQUENCE [LARGE SCALE GENOMIC DNA]</scope>
    <source>
        <strain evidence="1 2">PP10</strain>
    </source>
</reference>
<organism evidence="1 2">
    <name type="scientific">Bacteriovorax antarcticus</name>
    <dbReference type="NCBI Taxonomy" id="3088717"/>
    <lineage>
        <taxon>Bacteria</taxon>
        <taxon>Pseudomonadati</taxon>
        <taxon>Bdellovibrionota</taxon>
        <taxon>Bacteriovoracia</taxon>
        <taxon>Bacteriovoracales</taxon>
        <taxon>Bacteriovoracaceae</taxon>
        <taxon>Bacteriovorax</taxon>
    </lineage>
</organism>
<dbReference type="SUPFAM" id="SSF49265">
    <property type="entry name" value="Fibronectin type III"/>
    <property type="match status" value="1"/>
</dbReference>
<evidence type="ECO:0000313" key="2">
    <source>
        <dbReference type="Proteomes" id="UP001302274"/>
    </source>
</evidence>
<accession>A0ABU5W204</accession>
<dbReference type="InterPro" id="IPR013783">
    <property type="entry name" value="Ig-like_fold"/>
</dbReference>
<dbReference type="Gene3D" id="2.60.40.10">
    <property type="entry name" value="Immunoglobulins"/>
    <property type="match status" value="1"/>
</dbReference>
<dbReference type="InterPro" id="IPR036116">
    <property type="entry name" value="FN3_sf"/>
</dbReference>
<name>A0ABU5W204_9BACT</name>
<dbReference type="Proteomes" id="UP001302274">
    <property type="component" value="Unassembled WGS sequence"/>
</dbReference>
<proteinExistence type="predicted"/>